<dbReference type="SUPFAM" id="SSF69318">
    <property type="entry name" value="Integrin alpha N-terminal domain"/>
    <property type="match status" value="2"/>
</dbReference>
<dbReference type="Gene3D" id="2.30.30.100">
    <property type="match status" value="1"/>
</dbReference>
<dbReference type="Proteomes" id="UP000598820">
    <property type="component" value="Unassembled WGS sequence"/>
</dbReference>
<dbReference type="Gene3D" id="2.130.10.130">
    <property type="entry name" value="Integrin alpha, N-terminal"/>
    <property type="match status" value="3"/>
</dbReference>
<dbReference type="PANTHER" id="PTHR46580:SF2">
    <property type="entry name" value="MAM DOMAIN-CONTAINING PROTEIN"/>
    <property type="match status" value="1"/>
</dbReference>
<gene>
    <name evidence="3" type="ORF">IC229_09160</name>
</gene>
<keyword evidence="4" id="KW-1185">Reference proteome</keyword>
<evidence type="ECO:0000256" key="1">
    <source>
        <dbReference type="ARBA" id="ARBA00022729"/>
    </source>
</evidence>
<evidence type="ECO:0000256" key="2">
    <source>
        <dbReference type="SAM" id="SignalP"/>
    </source>
</evidence>
<evidence type="ECO:0000313" key="4">
    <source>
        <dbReference type="Proteomes" id="UP000598820"/>
    </source>
</evidence>
<keyword evidence="1 2" id="KW-0732">Signal</keyword>
<dbReference type="EMBL" id="JACWZY010000006">
    <property type="protein sequence ID" value="MBD2700805.1"/>
    <property type="molecule type" value="Genomic_DNA"/>
</dbReference>
<accession>A0A926Y2A9</accession>
<name>A0A926Y2A9_9BACT</name>
<dbReference type="InterPro" id="IPR013517">
    <property type="entry name" value="FG-GAP"/>
</dbReference>
<dbReference type="AlphaFoldDB" id="A0A926Y2A9"/>
<evidence type="ECO:0000313" key="3">
    <source>
        <dbReference type="EMBL" id="MBD2700805.1"/>
    </source>
</evidence>
<organism evidence="3 4">
    <name type="scientific">Spirosoma profusum</name>
    <dbReference type="NCBI Taxonomy" id="2771354"/>
    <lineage>
        <taxon>Bacteria</taxon>
        <taxon>Pseudomonadati</taxon>
        <taxon>Bacteroidota</taxon>
        <taxon>Cytophagia</taxon>
        <taxon>Cytophagales</taxon>
        <taxon>Cytophagaceae</taxon>
        <taxon>Spirosoma</taxon>
    </lineage>
</organism>
<comment type="caution">
    <text evidence="3">The sequence shown here is derived from an EMBL/GenBank/DDBJ whole genome shotgun (WGS) entry which is preliminary data.</text>
</comment>
<reference evidence="3" key="1">
    <citation type="submission" date="2020-09" db="EMBL/GenBank/DDBJ databases">
        <authorList>
            <person name="Kim M.K."/>
        </authorList>
    </citation>
    <scope>NUCLEOTIDE SEQUENCE</scope>
    <source>
        <strain evidence="3">BT702</strain>
    </source>
</reference>
<feature type="signal peptide" evidence="2">
    <location>
        <begin position="1"/>
        <end position="22"/>
    </location>
</feature>
<dbReference type="RefSeq" id="WP_190886667.1">
    <property type="nucleotide sequence ID" value="NZ_JACWZY010000006.1"/>
</dbReference>
<dbReference type="Pfam" id="PF13517">
    <property type="entry name" value="FG-GAP_3"/>
    <property type="match status" value="4"/>
</dbReference>
<dbReference type="PANTHER" id="PTHR46580">
    <property type="entry name" value="SENSOR KINASE-RELATED"/>
    <property type="match status" value="1"/>
</dbReference>
<protein>
    <submittedName>
        <fullName evidence="3">VCBS repeat-containing protein</fullName>
    </submittedName>
</protein>
<proteinExistence type="predicted"/>
<dbReference type="InterPro" id="IPR028994">
    <property type="entry name" value="Integrin_alpha_N"/>
</dbReference>
<feature type="chain" id="PRO_5037413747" evidence="2">
    <location>
        <begin position="23"/>
        <end position="889"/>
    </location>
</feature>
<sequence length="889" mass="91034">MNPHFRLLFSGLLTFLVGSVDAQTPCFTPQSLPPTSLTIAGLPSNGPVYVSTGDLNADGKADLVVSKGNQTLAVLLGNGSGGFAAPTNVTTIHNSQFTGLADLNADGRLDIVSIDFGTHTANVLLGNGSGGFGAATSVTLNGSSTSAALGDVTGDGRVDIVTGNSDAQGISVSSGNGSGGFGAAVTTAFNVTSPIIGLGRIDNNTSLDVVISSSNSNYVLRGLNNGTGTFNFTSGAYAVGDGPSNPVLADVNGDNFNDLLTANTNSANLTVRLNNGSGGFGTTTNYDVNNNPYFLTMADINGDTYLDAVIAMRDAGNVTIKLGNGVGGFGESQIYATEQGGSAPPMVVAPDLTGDNRPDLVTPNANGLGLGVLLNNGYGSFLGYNTVNSTTAIAIGDLNGDRRPDIAIISSFNVRLLMANANTTYAPAIALAVSGSLTDIGIMDVNGDGNNDLLVTKSNGTTTNGELLTMLGAGNGTFANPTSLAVGRDPTKLFIADVNRDTRLDVMVLNASNNSTSVFLRSGSGLASPTTEASGNGNLDLLAVDINGNGSVDLITLNQANGSIYELYGNGDGTFGGTVTRTVGTAPNKMAAGDLNNDGRTDLIVTLPNSGEICILQNTGNVGNTPAGSAILIGTNVGVGGTPMGVELADLNGDGRLDIAITQLANDAVKILYNTGAMSFTTSTTLSTGKGPYILKVRQLAGDSRPDLVVGNTADRTLSIINNCTTFPSVSILPSAPQTYTAGQPVSFTAVASLFAPTNYNWQSRPDWPYGYASNSTEPINEEMAPGVMQPTTYTITVTASNSLVSASASKIITVVPAFLQTVKNGTWTDPTVWSGGYVPHGYEVVRIGHEIDVPVKPGNGPNYTLKVIYTAGGKLRFMNGARLYFGPD</sequence>